<dbReference type="OrthoDB" id="1447429at2"/>
<dbReference type="RefSeq" id="WP_123766844.1">
    <property type="nucleotide sequence ID" value="NZ_AFXZ01000002.1"/>
</dbReference>
<dbReference type="Proteomes" id="UP000003730">
    <property type="component" value="Unassembled WGS sequence"/>
</dbReference>
<keyword evidence="2" id="KW-1185">Reference proteome</keyword>
<dbReference type="AlphaFoldDB" id="G2E9J0"/>
<sequence length="192" mass="22533">MSKMNNEISEVLNNCDIESLIRRMQAFTISKLGYNKKNYDGLEPLDFVFAVFEKALSGVRNWDKNKIDFEGFVFGSLKSDIYAAIEKRKRRKVVEDDEDIDESYILDIHVISNEIGFDDTTTHKIDFKIEKQNFLDKLKAAEATDLEILIFECWCDEIFKPQEIADFLELDVTTIYNALKRLQKRQKNILRK</sequence>
<proteinExistence type="predicted"/>
<organism evidence="1 2">
    <name type="scientific">Bizionia argentinensis JUB59</name>
    <dbReference type="NCBI Taxonomy" id="1046627"/>
    <lineage>
        <taxon>Bacteria</taxon>
        <taxon>Pseudomonadati</taxon>
        <taxon>Bacteroidota</taxon>
        <taxon>Flavobacteriia</taxon>
        <taxon>Flavobacteriales</taxon>
        <taxon>Flavobacteriaceae</taxon>
        <taxon>Bizionia</taxon>
    </lineage>
</organism>
<evidence type="ECO:0000313" key="1">
    <source>
        <dbReference type="EMBL" id="EGV45037.2"/>
    </source>
</evidence>
<evidence type="ECO:0000313" key="2">
    <source>
        <dbReference type="Proteomes" id="UP000003730"/>
    </source>
</evidence>
<protein>
    <submittedName>
        <fullName evidence="1">Uncharacterized protein</fullName>
    </submittedName>
</protein>
<comment type="caution">
    <text evidence="1">The sequence shown here is derived from an EMBL/GenBank/DDBJ whole genome shotgun (WGS) entry which is preliminary data.</text>
</comment>
<reference evidence="1 2" key="1">
    <citation type="journal article" date="2008" name="Int. J. Syst. Evol. Microbiol.">
        <title>Bizionia argentinensis sp. nov., isolated from surface marine water in Antarctica.</title>
        <authorList>
            <person name="Bercovich A."/>
            <person name="Vazquez S.C."/>
            <person name="Yankilevich P."/>
            <person name="Coria S.H."/>
            <person name="Foti M."/>
            <person name="Hernandez E."/>
            <person name="Vidal A."/>
            <person name="Ruberto L."/>
            <person name="Melo C."/>
            <person name="Marenssi S."/>
            <person name="Criscuolo M."/>
            <person name="Memoli M."/>
            <person name="Arguelles M."/>
            <person name="Mac Cormack W.P."/>
        </authorList>
    </citation>
    <scope>NUCLEOTIDE SEQUENCE [LARGE SCALE GENOMIC DNA]</scope>
    <source>
        <strain evidence="1 2">JUB59</strain>
    </source>
</reference>
<dbReference type="EMBL" id="AFXZ01000002">
    <property type="protein sequence ID" value="EGV45037.2"/>
    <property type="molecule type" value="Genomic_DNA"/>
</dbReference>
<gene>
    <name evidence="1" type="ORF">BZARG_201</name>
</gene>
<dbReference type="STRING" id="1046627.BZARG_201"/>
<dbReference type="eggNOG" id="COG1595">
    <property type="taxonomic scope" value="Bacteria"/>
</dbReference>
<name>G2E9J0_9FLAO</name>
<accession>G2E9J0</accession>